<evidence type="ECO:0000313" key="2">
    <source>
        <dbReference type="Proteomes" id="UP001245184"/>
    </source>
</evidence>
<comment type="caution">
    <text evidence="1">The sequence shown here is derived from an EMBL/GenBank/DDBJ whole genome shotgun (WGS) entry which is preliminary data.</text>
</comment>
<accession>A0ABD5CGT7</accession>
<dbReference type="EMBL" id="JAVIZN010000002">
    <property type="protein sequence ID" value="MDR6204544.1"/>
    <property type="molecule type" value="Genomic_DNA"/>
</dbReference>
<organism evidence="1 2">
    <name type="scientific">Paraburkholderia graminis</name>
    <dbReference type="NCBI Taxonomy" id="60548"/>
    <lineage>
        <taxon>Bacteria</taxon>
        <taxon>Pseudomonadati</taxon>
        <taxon>Pseudomonadota</taxon>
        <taxon>Betaproteobacteria</taxon>
        <taxon>Burkholderiales</taxon>
        <taxon>Burkholderiaceae</taxon>
        <taxon>Paraburkholderia</taxon>
    </lineage>
</organism>
<dbReference type="AlphaFoldDB" id="A0ABD5CGT7"/>
<proteinExistence type="predicted"/>
<evidence type="ECO:0000313" key="1">
    <source>
        <dbReference type="EMBL" id="MDR6204544.1"/>
    </source>
</evidence>
<protein>
    <submittedName>
        <fullName evidence="1">Uncharacterized protein</fullName>
    </submittedName>
</protein>
<name>A0ABD5CGT7_9BURK</name>
<dbReference type="RefSeq" id="WP_006049768.1">
    <property type="nucleotide sequence ID" value="NZ_ATXV01000010.1"/>
</dbReference>
<gene>
    <name evidence="1" type="ORF">QF025_003264</name>
</gene>
<sequence>MPAAKSNDGFAELSTLSDKNVVQFVTRLIQNFEHGSNPRFTYRNVLADDAKDNKSKSVNLISNAVVIPWTVSEEDGAQDVLFLSAHVNATLKIGQLKKTSPLKINVSKFHLTVRRKRVQDTIEDSGVTVDVGPESIHIGGASDGGWDKRSDNLETLRKKLIEDSALPAKETLITKEALKEMLDGWVSVSRFKSEIRENFRTSLETQVEKNVKSAANLPRFSVDVVL</sequence>
<dbReference type="Proteomes" id="UP001245184">
    <property type="component" value="Unassembled WGS sequence"/>
</dbReference>
<reference evidence="1 2" key="1">
    <citation type="submission" date="2023-08" db="EMBL/GenBank/DDBJ databases">
        <title>Genome sequencing of plant associated microbes to promote plant fitness in Sorghum bicolor and Oryza sativa.</title>
        <authorList>
            <person name="Coleman-Derr D."/>
        </authorList>
    </citation>
    <scope>NUCLEOTIDE SEQUENCE [LARGE SCALE GENOMIC DNA]</scope>
    <source>
        <strain evidence="1 2">SLBN-33</strain>
    </source>
</reference>